<feature type="transmembrane region" description="Helical" evidence="5">
    <location>
        <begin position="80"/>
        <end position="98"/>
    </location>
</feature>
<evidence type="ECO:0000313" key="8">
    <source>
        <dbReference type="Proteomes" id="UP000245468"/>
    </source>
</evidence>
<evidence type="ECO:0000259" key="6">
    <source>
        <dbReference type="Pfam" id="PF04116"/>
    </source>
</evidence>
<keyword evidence="4 5" id="KW-0472">Membrane</keyword>
<keyword evidence="8" id="KW-1185">Reference proteome</keyword>
<dbReference type="EC" id="1.14.19.20" evidence="7"/>
<reference evidence="8" key="1">
    <citation type="submission" date="2018-05" db="EMBL/GenBank/DDBJ databases">
        <title>Pseudarcicella sp. HME7025 Genome sequencing and assembly.</title>
        <authorList>
            <person name="Kim H."/>
            <person name="Kang H."/>
            <person name="Joh K."/>
        </authorList>
    </citation>
    <scope>NUCLEOTIDE SEQUENCE [LARGE SCALE GENOMIC DNA]</scope>
    <source>
        <strain evidence="8">HME7025</strain>
    </source>
</reference>
<dbReference type="EMBL" id="CP029346">
    <property type="protein sequence ID" value="AWL08034.1"/>
    <property type="molecule type" value="Genomic_DNA"/>
</dbReference>
<accession>A0A2S2DRL4</accession>
<gene>
    <name evidence="7" type="primary">erg3</name>
    <name evidence="7" type="ORF">HME7025_00151</name>
</gene>
<dbReference type="AlphaFoldDB" id="A0A2S2DRL4"/>
<dbReference type="GO" id="GO:0016020">
    <property type="term" value="C:membrane"/>
    <property type="evidence" value="ECO:0007669"/>
    <property type="project" value="UniProtKB-SubCell"/>
</dbReference>
<name>A0A2S2DRL4_9BACT</name>
<feature type="transmembrane region" description="Helical" evidence="5">
    <location>
        <begin position="195"/>
        <end position="214"/>
    </location>
</feature>
<keyword evidence="3 5" id="KW-1133">Transmembrane helix</keyword>
<dbReference type="Pfam" id="PF04116">
    <property type="entry name" value="FA_hydroxylase"/>
    <property type="match status" value="1"/>
</dbReference>
<evidence type="ECO:0000313" key="7">
    <source>
        <dbReference type="EMBL" id="AWL08034.1"/>
    </source>
</evidence>
<keyword evidence="7" id="KW-0560">Oxidoreductase</keyword>
<evidence type="ECO:0000256" key="1">
    <source>
        <dbReference type="ARBA" id="ARBA00004370"/>
    </source>
</evidence>
<dbReference type="InterPro" id="IPR006694">
    <property type="entry name" value="Fatty_acid_hydroxylase"/>
</dbReference>
<organism evidence="7 8">
    <name type="scientific">Aquirufa nivalisilvae</name>
    <dbReference type="NCBI Taxonomy" id="2516557"/>
    <lineage>
        <taxon>Bacteria</taxon>
        <taxon>Pseudomonadati</taxon>
        <taxon>Bacteroidota</taxon>
        <taxon>Cytophagia</taxon>
        <taxon>Cytophagales</taxon>
        <taxon>Flectobacillaceae</taxon>
        <taxon>Aquirufa</taxon>
    </lineage>
</organism>
<proteinExistence type="predicted"/>
<evidence type="ECO:0000256" key="5">
    <source>
        <dbReference type="SAM" id="Phobius"/>
    </source>
</evidence>
<comment type="subcellular location">
    <subcellularLocation>
        <location evidence="1">Membrane</location>
    </subcellularLocation>
</comment>
<dbReference type="GO" id="GO:0008610">
    <property type="term" value="P:lipid biosynthetic process"/>
    <property type="evidence" value="ECO:0007669"/>
    <property type="project" value="InterPro"/>
</dbReference>
<dbReference type="InterPro" id="IPR050307">
    <property type="entry name" value="Sterol_Desaturase_Related"/>
</dbReference>
<evidence type="ECO:0000256" key="4">
    <source>
        <dbReference type="ARBA" id="ARBA00023136"/>
    </source>
</evidence>
<dbReference type="KEGG" id="psez:HME7025_00151"/>
<keyword evidence="2 5" id="KW-0812">Transmembrane</keyword>
<sequence>MSLNSLHQSFFSRMNSIFLLVKFKPMTVEKYLQILFSIGSRYYLVAGAYFLIFYVLFKKGLSNKKIQAAYPKLNDYLREIGYSLGTIILFAAVPIFIVQNPAVRPYTTLYDRMDGLGWAYYWFAYLLMFLMHDTYFYWAHRIMHHPSIFKWVHKVHHLSTNPSPWAAYAFHPLESIVETGIFVLFVFTIPVHQSHIYLFFFFSIIYNAYGHLGWELYPAGFSKSWIGKWINTSVSHNQHHKYFKGNYGLYLLFWDRVMGTLREDYDTAFEKVKQKQ</sequence>
<evidence type="ECO:0000256" key="2">
    <source>
        <dbReference type="ARBA" id="ARBA00022692"/>
    </source>
</evidence>
<protein>
    <submittedName>
        <fullName evidence="7">Delta(7)-sterol 5(6)-desaturase</fullName>
        <ecNumber evidence="7">1.14.19.20</ecNumber>
    </submittedName>
</protein>
<dbReference type="GO" id="GO:0005506">
    <property type="term" value="F:iron ion binding"/>
    <property type="evidence" value="ECO:0007669"/>
    <property type="project" value="InterPro"/>
</dbReference>
<evidence type="ECO:0000256" key="3">
    <source>
        <dbReference type="ARBA" id="ARBA00022989"/>
    </source>
</evidence>
<feature type="domain" description="Fatty acid hydroxylase" evidence="6">
    <location>
        <begin position="126"/>
        <end position="260"/>
    </location>
</feature>
<dbReference type="GO" id="GO:0050046">
    <property type="term" value="F:delta7-sterol 5(6)-desaturase activity"/>
    <property type="evidence" value="ECO:0007669"/>
    <property type="project" value="UniProtKB-EC"/>
</dbReference>
<dbReference type="PANTHER" id="PTHR11863">
    <property type="entry name" value="STEROL DESATURASE"/>
    <property type="match status" value="1"/>
</dbReference>
<dbReference type="Proteomes" id="UP000245468">
    <property type="component" value="Chromosome"/>
</dbReference>
<feature type="transmembrane region" description="Helical" evidence="5">
    <location>
        <begin position="31"/>
        <end position="57"/>
    </location>
</feature>
<feature type="transmembrane region" description="Helical" evidence="5">
    <location>
        <begin position="118"/>
        <end position="138"/>
    </location>
</feature>